<dbReference type="InterPro" id="IPR013088">
    <property type="entry name" value="Znf_NHR/GATA"/>
</dbReference>
<protein>
    <submittedName>
        <fullName evidence="2">Uncharacterized protein</fullName>
    </submittedName>
</protein>
<dbReference type="AlphaFoldDB" id="A0A183NDA5"/>
<dbReference type="GO" id="GO:0004879">
    <property type="term" value="F:nuclear receptor activity"/>
    <property type="evidence" value="ECO:0007669"/>
    <property type="project" value="TreeGrafter"/>
</dbReference>
<evidence type="ECO:0000256" key="1">
    <source>
        <dbReference type="SAM" id="MobiDB-lite"/>
    </source>
</evidence>
<dbReference type="Pfam" id="PF00105">
    <property type="entry name" value="zf-C4"/>
    <property type="match status" value="1"/>
</dbReference>
<dbReference type="GO" id="GO:0000122">
    <property type="term" value="P:negative regulation of transcription by RNA polymerase II"/>
    <property type="evidence" value="ECO:0007669"/>
    <property type="project" value="TreeGrafter"/>
</dbReference>
<dbReference type="GO" id="GO:0008270">
    <property type="term" value="F:zinc ion binding"/>
    <property type="evidence" value="ECO:0007669"/>
    <property type="project" value="InterPro"/>
</dbReference>
<sequence length="830" mass="93003">MDPGANDYPSGNVNTNVRNNSFRISPGNPLDNSMNISGPSSVGYANNAGHDKEGFLCLNRTQTDFVQNHQYIQSVHNDSSNNSHYCGNFSEFSQSGSRKHPLSGVVRTRRRKAGISEEERVCIVCSEPASGYNFDRLTCESCKAFFRRNALKPRDKIKACNRGGGCAIEGNQRKHCPSCRLEKCLAVGMKRELILPPEKLEQRAKPRRRKHHSPQDSSSSPQNLLTGPSSVGSSNTNAYPPYLPSPLTTSSHPQHGSSQTSYNSSFISGASRPLHLINSVKFSSYVNSSHCSDLSLTTDTFNSSGTLETKECNFPNSSIKIPVIGKSDELFMPPVNQDQNLNEKFLSLESSQQSDSEKTTNVAAASAAVGLNIHKGKSKILRYNIACNNRIALDGEAWEDVKAFTYLGSIIDEQGGSDADVKARISKARAAYLQLKDIWNSKQLSTDTKDTSGPLARDYQQQPTMGENKPDPSEGEIKKKRWKWCCKARHRLCLTQCRKSSGRTFCQHRSCRLRSRKRRLRRQRTLSGSKCFRSPLMHITSPDPHLLSCLQGCVHRIREPFTPDEQLETGIAVTLEQEYNRMDACIRRIIRVVKHLPYFSEVGKPAQLSLLRTNIYGLIVLYSSFFFERDIRKLRYPVLQTDGQLTTVTVSMLDEVATPSTSLNDPDNMISGSCSKLLQSNSFRSFSRCRSNQANYAMGLREEFELYKSNTVAAFDHLDELVGSDDILRMSVLAIKLFSDNSLSEDLRPPVFAARQAYTLFLWNYIRWQAGSKRVRSATELYARILIAFIDLRTLEIRMTEFAKLLSLDGLSPLMREVCSQRSNLGSTSA</sequence>
<dbReference type="STRING" id="31246.A0A183NDA5"/>
<feature type="compositionally biased region" description="Polar residues" evidence="1">
    <location>
        <begin position="252"/>
        <end position="264"/>
    </location>
</feature>
<reference evidence="2 3" key="1">
    <citation type="submission" date="2018-11" db="EMBL/GenBank/DDBJ databases">
        <authorList>
            <consortium name="Pathogen Informatics"/>
        </authorList>
    </citation>
    <scope>NUCLEOTIDE SEQUENCE [LARGE SCALE GENOMIC DNA]</scope>
    <source>
        <strain>Denwood</strain>
        <strain evidence="3">Zambia</strain>
    </source>
</reference>
<accession>A0A183NDA5</accession>
<dbReference type="SUPFAM" id="SSF48508">
    <property type="entry name" value="Nuclear receptor ligand-binding domain"/>
    <property type="match status" value="2"/>
</dbReference>
<dbReference type="PANTHER" id="PTHR24082">
    <property type="entry name" value="NUCLEAR HORMONE RECEPTOR"/>
    <property type="match status" value="1"/>
</dbReference>
<evidence type="ECO:0000313" key="2">
    <source>
        <dbReference type="EMBL" id="VDO67418.1"/>
    </source>
</evidence>
<dbReference type="GO" id="GO:0000978">
    <property type="term" value="F:RNA polymerase II cis-regulatory region sequence-specific DNA binding"/>
    <property type="evidence" value="ECO:0007669"/>
    <property type="project" value="TreeGrafter"/>
</dbReference>
<dbReference type="CDD" id="cd07156">
    <property type="entry name" value="NR_DBD_VDR_like"/>
    <property type="match status" value="1"/>
</dbReference>
<feature type="region of interest" description="Disordered" evidence="1">
    <location>
        <begin position="445"/>
        <end position="475"/>
    </location>
</feature>
<feature type="compositionally biased region" description="Polar residues" evidence="1">
    <location>
        <begin position="223"/>
        <end position="238"/>
    </location>
</feature>
<organism evidence="2 3">
    <name type="scientific">Schistosoma mattheei</name>
    <dbReference type="NCBI Taxonomy" id="31246"/>
    <lineage>
        <taxon>Eukaryota</taxon>
        <taxon>Metazoa</taxon>
        <taxon>Spiralia</taxon>
        <taxon>Lophotrochozoa</taxon>
        <taxon>Platyhelminthes</taxon>
        <taxon>Trematoda</taxon>
        <taxon>Digenea</taxon>
        <taxon>Strigeidida</taxon>
        <taxon>Schistosomatoidea</taxon>
        <taxon>Schistosomatidae</taxon>
        <taxon>Schistosoma</taxon>
    </lineage>
</organism>
<dbReference type="SUPFAM" id="SSF57716">
    <property type="entry name" value="Glucocorticoid receptor-like (DNA-binding domain)"/>
    <property type="match status" value="1"/>
</dbReference>
<dbReference type="GO" id="GO:0030154">
    <property type="term" value="P:cell differentiation"/>
    <property type="evidence" value="ECO:0007669"/>
    <property type="project" value="TreeGrafter"/>
</dbReference>
<proteinExistence type="predicted"/>
<feature type="region of interest" description="Disordered" evidence="1">
    <location>
        <begin position="196"/>
        <end position="264"/>
    </location>
</feature>
<dbReference type="PRINTS" id="PR00047">
    <property type="entry name" value="STROIDFINGER"/>
</dbReference>
<dbReference type="SMART" id="SM00399">
    <property type="entry name" value="ZnF_C4"/>
    <property type="match status" value="1"/>
</dbReference>
<dbReference type="PANTHER" id="PTHR24082:SF283">
    <property type="entry name" value="NUCLEAR HORMONE RECEPTOR HR96"/>
    <property type="match status" value="1"/>
</dbReference>
<feature type="region of interest" description="Disordered" evidence="1">
    <location>
        <begin position="1"/>
        <end position="36"/>
    </location>
</feature>
<dbReference type="InterPro" id="IPR035500">
    <property type="entry name" value="NHR-like_dom_sf"/>
</dbReference>
<gene>
    <name evidence="2" type="ORF">SMTD_LOCUS91</name>
</gene>
<dbReference type="Proteomes" id="UP000269396">
    <property type="component" value="Unassembled WGS sequence"/>
</dbReference>
<dbReference type="GO" id="GO:0045944">
    <property type="term" value="P:positive regulation of transcription by RNA polymerase II"/>
    <property type="evidence" value="ECO:0007669"/>
    <property type="project" value="TreeGrafter"/>
</dbReference>
<dbReference type="Gene3D" id="3.30.50.10">
    <property type="entry name" value="Erythroid Transcription Factor GATA-1, subunit A"/>
    <property type="match status" value="1"/>
</dbReference>
<evidence type="ECO:0000313" key="3">
    <source>
        <dbReference type="Proteomes" id="UP000269396"/>
    </source>
</evidence>
<dbReference type="PROSITE" id="PS51030">
    <property type="entry name" value="NUCLEAR_REC_DBD_2"/>
    <property type="match status" value="1"/>
</dbReference>
<dbReference type="EMBL" id="UZAL01000060">
    <property type="protein sequence ID" value="VDO67418.1"/>
    <property type="molecule type" value="Genomic_DNA"/>
</dbReference>
<feature type="compositionally biased region" description="Polar residues" evidence="1">
    <location>
        <begin position="9"/>
        <end position="23"/>
    </location>
</feature>
<dbReference type="InterPro" id="IPR001628">
    <property type="entry name" value="Znf_hrmn_rcpt"/>
</dbReference>
<dbReference type="Gene3D" id="1.10.565.10">
    <property type="entry name" value="Retinoid X Receptor"/>
    <property type="match status" value="1"/>
</dbReference>
<keyword evidence="3" id="KW-1185">Reference proteome</keyword>
<name>A0A183NDA5_9TREM</name>
<dbReference type="InterPro" id="IPR050234">
    <property type="entry name" value="Nuclear_hormone_rcpt_NR1"/>
</dbReference>
<dbReference type="PROSITE" id="PS00031">
    <property type="entry name" value="NUCLEAR_REC_DBD_1"/>
    <property type="match status" value="1"/>
</dbReference>